<feature type="transmembrane region" description="Helical" evidence="1">
    <location>
        <begin position="49"/>
        <end position="70"/>
    </location>
</feature>
<dbReference type="AlphaFoldDB" id="A0A2G6K8C7"/>
<evidence type="ECO:0000313" key="2">
    <source>
        <dbReference type="EMBL" id="PIE31911.1"/>
    </source>
</evidence>
<comment type="caution">
    <text evidence="2">The sequence shown here is derived from an EMBL/GenBank/DDBJ whole genome shotgun (WGS) entry which is preliminary data.</text>
</comment>
<keyword evidence="1" id="KW-1133">Transmembrane helix</keyword>
<feature type="transmembrane region" description="Helical" evidence="1">
    <location>
        <begin position="82"/>
        <end position="102"/>
    </location>
</feature>
<evidence type="ECO:0000256" key="1">
    <source>
        <dbReference type="SAM" id="Phobius"/>
    </source>
</evidence>
<feature type="transmembrane region" description="Helical" evidence="1">
    <location>
        <begin position="15"/>
        <end position="37"/>
    </location>
</feature>
<gene>
    <name evidence="2" type="ORF">CSA56_16985</name>
</gene>
<keyword evidence="1" id="KW-0812">Transmembrane</keyword>
<protein>
    <recommendedName>
        <fullName evidence="4">AlgX/AlgJ SGNH hydrolase-like domain-containing protein</fullName>
    </recommendedName>
</protein>
<keyword evidence="1" id="KW-0472">Membrane</keyword>
<dbReference type="EMBL" id="PDSK01000124">
    <property type="protein sequence ID" value="PIE31911.1"/>
    <property type="molecule type" value="Genomic_DNA"/>
</dbReference>
<evidence type="ECO:0008006" key="4">
    <source>
        <dbReference type="Google" id="ProtNLM"/>
    </source>
</evidence>
<proteinExistence type="predicted"/>
<organism evidence="2 3">
    <name type="scientific">candidate division KSB3 bacterium</name>
    <dbReference type="NCBI Taxonomy" id="2044937"/>
    <lineage>
        <taxon>Bacteria</taxon>
        <taxon>candidate division KSB3</taxon>
    </lineage>
</organism>
<sequence>MLLHQNVMPKWGRQLLYYWMPYVTYTFLLLSAAFVGYLGNDLFSKRMTLFASMLGIASVFLGRHIFLCFRAPTVRERTEARFSLLIATLSYTVFIALLEVFLPPLPHQYSNIQRALQLQVERANTHWGYAFREIQVRLSYNELGWADEEQDYVSSAREKIVFIGDSFLEVSSEQPLASRTQALLNRSRANIDILNFSKDNTGPEHYRHRFYEFTLDFQPDRLFLFLYEANDMYAGYTYRPYAHQPFSVTKNALEHKNSLHLPKEVLHRLDDLQQQEAVFQSKAEFLTALDGFELSETQKNLTYLTVYGYFTEIHHTYSVFPKFFAALNRFPEKMIDYVREEWFHTLPAQRRNAAELYRRYTQIFNHQQPERLEALAKFLSQEYLRVENYQPCLELLKQQSEEFRAYLTAQSDMMFYLFQAVEQALYRTAISKKTPADDTTIDQTTDEYVKLFDEIQNICEANDIELTIVLIPEASYADQDFYQFWLPMIDFHQFFSEQHSLYLSLKEKLNTHMPVIDLGEFSHQLRNSYWKFDGHWNEKGNQKISAILARSILEDCP</sequence>
<evidence type="ECO:0000313" key="3">
    <source>
        <dbReference type="Proteomes" id="UP000230821"/>
    </source>
</evidence>
<reference evidence="2 3" key="1">
    <citation type="submission" date="2017-10" db="EMBL/GenBank/DDBJ databases">
        <title>Novel microbial diversity and functional potential in the marine mammal oral microbiome.</title>
        <authorList>
            <person name="Dudek N.K."/>
            <person name="Sun C.L."/>
            <person name="Burstein D."/>
            <person name="Kantor R.S."/>
            <person name="Aliaga Goltsman D.S."/>
            <person name="Bik E.M."/>
            <person name="Thomas B.C."/>
            <person name="Banfield J.F."/>
            <person name="Relman D.A."/>
        </authorList>
    </citation>
    <scope>NUCLEOTIDE SEQUENCE [LARGE SCALE GENOMIC DNA]</scope>
    <source>
        <strain evidence="2">DOLJORAL78_47_16</strain>
    </source>
</reference>
<name>A0A2G6K8C7_9BACT</name>
<accession>A0A2G6K8C7</accession>
<dbReference type="SUPFAM" id="SSF52266">
    <property type="entry name" value="SGNH hydrolase"/>
    <property type="match status" value="1"/>
</dbReference>
<dbReference type="Proteomes" id="UP000230821">
    <property type="component" value="Unassembled WGS sequence"/>
</dbReference>